<dbReference type="Gene3D" id="2.160.10.10">
    <property type="entry name" value="Hexapeptide repeat proteins"/>
    <property type="match status" value="1"/>
</dbReference>
<evidence type="ECO:0000256" key="1">
    <source>
        <dbReference type="ARBA" id="ARBA00000083"/>
    </source>
</evidence>
<evidence type="ECO:0000256" key="2">
    <source>
        <dbReference type="ARBA" id="ARBA00013189"/>
    </source>
</evidence>
<dbReference type="GO" id="GO:0005737">
    <property type="term" value="C:cytoplasm"/>
    <property type="evidence" value="ECO:0007669"/>
    <property type="project" value="TreeGrafter"/>
</dbReference>
<dbReference type="SUPFAM" id="SSF51735">
    <property type="entry name" value="NAD(P)-binding Rossmann-fold domains"/>
    <property type="match status" value="1"/>
</dbReference>
<evidence type="ECO:0000256" key="7">
    <source>
        <dbReference type="SAM" id="MobiDB-lite"/>
    </source>
</evidence>
<dbReference type="SUPFAM" id="SSF47336">
    <property type="entry name" value="ACP-like"/>
    <property type="match status" value="1"/>
</dbReference>
<reference evidence="10" key="1">
    <citation type="submission" date="2014-05" db="EMBL/GenBank/DDBJ databases">
        <authorList>
            <person name="Urmite Genomes"/>
        </authorList>
    </citation>
    <scope>NUCLEOTIDE SEQUENCE</scope>
    <source>
        <strain evidence="10">DSM 44074</strain>
    </source>
</reference>
<dbReference type="InterPro" id="IPR009081">
    <property type="entry name" value="PP-bd_ACP"/>
</dbReference>
<keyword evidence="8" id="KW-0472">Membrane</keyword>
<dbReference type="GO" id="GO:0006012">
    <property type="term" value="P:galactose metabolic process"/>
    <property type="evidence" value="ECO:0007669"/>
    <property type="project" value="InterPro"/>
</dbReference>
<dbReference type="Pfam" id="PF00550">
    <property type="entry name" value="PP-binding"/>
    <property type="match status" value="1"/>
</dbReference>
<dbReference type="SMART" id="SM00823">
    <property type="entry name" value="PKS_PP"/>
    <property type="match status" value="1"/>
</dbReference>
<evidence type="ECO:0000256" key="5">
    <source>
        <dbReference type="ARBA" id="ARBA00022679"/>
    </source>
</evidence>
<dbReference type="InterPro" id="IPR001509">
    <property type="entry name" value="Epimerase_deHydtase"/>
</dbReference>
<dbReference type="PROSITE" id="PS00101">
    <property type="entry name" value="HEXAPEP_TRANSFERASES"/>
    <property type="match status" value="1"/>
</dbReference>
<dbReference type="Gene3D" id="1.10.1200.10">
    <property type="entry name" value="ACP-like"/>
    <property type="match status" value="1"/>
</dbReference>
<dbReference type="InterPro" id="IPR005886">
    <property type="entry name" value="UDP_G4E"/>
</dbReference>
<dbReference type="Pfam" id="PF00501">
    <property type="entry name" value="AMP-binding"/>
    <property type="match status" value="1"/>
</dbReference>
<proteinExistence type="predicted"/>
<dbReference type="Pfam" id="PF01370">
    <property type="entry name" value="Epimerase"/>
    <property type="match status" value="1"/>
</dbReference>
<feature type="transmembrane region" description="Helical" evidence="8">
    <location>
        <begin position="661"/>
        <end position="692"/>
    </location>
</feature>
<evidence type="ECO:0000256" key="8">
    <source>
        <dbReference type="SAM" id="Phobius"/>
    </source>
</evidence>
<dbReference type="GO" id="GO:0044550">
    <property type="term" value="P:secondary metabolite biosynthetic process"/>
    <property type="evidence" value="ECO:0007669"/>
    <property type="project" value="TreeGrafter"/>
</dbReference>
<dbReference type="PANTHER" id="PTHR45527">
    <property type="entry name" value="NONRIBOSOMAL PEPTIDE SYNTHETASE"/>
    <property type="match status" value="1"/>
</dbReference>
<dbReference type="Gene3D" id="3.90.25.10">
    <property type="entry name" value="UDP-galactose 4-epimerase, domain 1"/>
    <property type="match status" value="1"/>
</dbReference>
<dbReference type="AlphaFoldDB" id="A0AAV2WSF8"/>
<dbReference type="GO" id="GO:0043041">
    <property type="term" value="P:amino acid activation for nonribosomal peptide biosynthetic process"/>
    <property type="evidence" value="ECO:0007669"/>
    <property type="project" value="TreeGrafter"/>
</dbReference>
<dbReference type="InterPro" id="IPR036291">
    <property type="entry name" value="NAD(P)-bd_dom_sf"/>
</dbReference>
<dbReference type="InterPro" id="IPR018357">
    <property type="entry name" value="Hexapep_transf_CS"/>
</dbReference>
<feature type="region of interest" description="Disordered" evidence="7">
    <location>
        <begin position="316"/>
        <end position="336"/>
    </location>
</feature>
<dbReference type="Proteomes" id="UP000028864">
    <property type="component" value="Unassembled WGS sequence"/>
</dbReference>
<reference evidence="10" key="2">
    <citation type="submission" date="2015-09" db="EMBL/GenBank/DDBJ databases">
        <title>Draft genome sequence of Mycobacterium neoaurum DSM 44074.</title>
        <authorList>
            <person name="Croce O."/>
            <person name="Robert C."/>
            <person name="Raoult D."/>
            <person name="Drancourt M."/>
        </authorList>
    </citation>
    <scope>NUCLEOTIDE SEQUENCE</scope>
    <source>
        <strain evidence="10">DSM 44074</strain>
    </source>
</reference>
<evidence type="ECO:0000259" key="9">
    <source>
        <dbReference type="PROSITE" id="PS50075"/>
    </source>
</evidence>
<evidence type="ECO:0000313" key="10">
    <source>
        <dbReference type="EMBL" id="CDQ47231.1"/>
    </source>
</evidence>
<dbReference type="InterPro" id="IPR045851">
    <property type="entry name" value="AMP-bd_C_sf"/>
</dbReference>
<keyword evidence="3" id="KW-0596">Phosphopantetheine</keyword>
<comment type="catalytic activity">
    <reaction evidence="1">
        <text>UDP-alpha-D-glucose = UDP-alpha-D-galactose</text>
        <dbReference type="Rhea" id="RHEA:22168"/>
        <dbReference type="ChEBI" id="CHEBI:58885"/>
        <dbReference type="ChEBI" id="CHEBI:66914"/>
        <dbReference type="EC" id="5.1.3.2"/>
    </reaction>
</comment>
<dbReference type="GO" id="GO:0031177">
    <property type="term" value="F:phosphopantetheine binding"/>
    <property type="evidence" value="ECO:0007669"/>
    <property type="project" value="InterPro"/>
</dbReference>
<gene>
    <name evidence="10" type="ORF">BN1047_05149</name>
</gene>
<dbReference type="SUPFAM" id="SSF51161">
    <property type="entry name" value="Trimeric LpxA-like enzymes"/>
    <property type="match status" value="1"/>
</dbReference>
<dbReference type="EC" id="5.1.3.2" evidence="2"/>
<evidence type="ECO:0000256" key="6">
    <source>
        <dbReference type="ARBA" id="ARBA00022737"/>
    </source>
</evidence>
<sequence length="1085" mass="114985">MAVTHRNAAAFVDAEAQMFLRSAPIGPGDRVLAGLSVAFDASCEEMWLAWRNGACLVPAPRSLVRSGMDLGPWLVSRDVTVVSTVPTLAALWPAEALEAVRLLIFGGEACPPELAERLAVDGREVWNTYGPTEATVVACAAPLDGRSAVSIGLPLPGWDLAVVDKQGCPVGLGEVGELVIGGVGLARYLDPDKDAEKYAPMDTLGWPRAYRSGDLVRLEADGLYFQGRADDQVKVGGRRIELGEVDAALVNLPGVSGGAAAVRKTTSGTPLLVGYIASTDPAFDLVAARAALSEALPAALVPRLVLLDELPTRTSGKVDRNALPWPPPGAAPEDEPDLGGTMGWLAGLWRDVLAAPVDGPEADFFALGGGSLSAAQLVTAVRGRYPQVTVADLYDHPRLGSLAGYLDELAPPPEVVRRDVRPTPVLTQIAQVALSVPLATLTGLQWVIWLAVLNNIAAAIDLVPWANTLNWWWVLAGFIIFITPPGRMGIAVLGARTLLSNLQPGSYRRGGSEHLRVWFAERLAEASGAENQAGAPWLVYYGRALGNSIGKGVDLHSAPPVTGMLTIGHRASVEPEVDLTGHWIDGDIFHVGPISIGTDATIGARTTLFPGATVGKNADVAPGSGVVGKVKNGQYWKGSPAAKSGKARHPWPDERPGRAPLWVGIYSVTSMLLGALPLTALAVGLAVLAWAVRLRRRMDRRHPGRRRTAAVAGGTGDQDRHRAAVRARGRHRGAPVRARPILIHDSMNPASGPHMRRDMSWLVTGGAGYIGAHVVRALTASGTDVVVIDDLSTGIAGFVPDGVELVTANLLDLDTVTATLADHDVTGVIHVAGYKYAGESVKYPLHTYRQNVTAMATLLEAMAATDVDQIVFSSSAATYGTPDLEIVDEQTPTAPESPYGESKLIGEWLLRDVARARPLRHTSLRYFNVVGSGSVELYDRSPHNLFPKVLDMLYGGRVPQINGGDYATPDGTCVRDYVHVSDLADAHVAAARRLAAGEPVEPVYNLGSGSGTSVREIMTTIREVTGIDFEPAVTPRRPGDPARIVAEGTLAARDLGWQMRHSLTDMVASAWEARQAVGGDYPTAG</sequence>
<dbReference type="EMBL" id="LK021343">
    <property type="protein sequence ID" value="CDQ47231.1"/>
    <property type="molecule type" value="Genomic_DNA"/>
</dbReference>
<dbReference type="PROSITE" id="PS50075">
    <property type="entry name" value="CARRIER"/>
    <property type="match status" value="1"/>
</dbReference>
<dbReference type="InterPro" id="IPR020806">
    <property type="entry name" value="PKS_PP-bd"/>
</dbReference>
<name>A0AAV2WSF8_MYCNE</name>
<protein>
    <recommendedName>
        <fullName evidence="2">UDP-glucose 4-epimerase</fullName>
        <ecNumber evidence="2">5.1.3.2</ecNumber>
    </recommendedName>
</protein>
<dbReference type="InterPro" id="IPR000873">
    <property type="entry name" value="AMP-dep_synth/lig_dom"/>
</dbReference>
<keyword evidence="8" id="KW-1133">Transmembrane helix</keyword>
<dbReference type="PANTHER" id="PTHR45527:SF1">
    <property type="entry name" value="FATTY ACID SYNTHASE"/>
    <property type="match status" value="1"/>
</dbReference>
<accession>A0AAV2WSF8</accession>
<keyword evidence="8" id="KW-0812">Transmembrane</keyword>
<dbReference type="InterPro" id="IPR042099">
    <property type="entry name" value="ANL_N_sf"/>
</dbReference>
<dbReference type="InterPro" id="IPR011004">
    <property type="entry name" value="Trimer_LpxA-like_sf"/>
</dbReference>
<keyword evidence="5" id="KW-0808">Transferase</keyword>
<evidence type="ECO:0000256" key="3">
    <source>
        <dbReference type="ARBA" id="ARBA00022450"/>
    </source>
</evidence>
<dbReference type="GO" id="GO:0003978">
    <property type="term" value="F:UDP-glucose 4-epimerase activity"/>
    <property type="evidence" value="ECO:0007669"/>
    <property type="project" value="UniProtKB-EC"/>
</dbReference>
<dbReference type="InterPro" id="IPR036736">
    <property type="entry name" value="ACP-like_sf"/>
</dbReference>
<dbReference type="Gene3D" id="3.30.300.30">
    <property type="match status" value="1"/>
</dbReference>
<feature type="region of interest" description="Disordered" evidence="7">
    <location>
        <begin position="701"/>
        <end position="730"/>
    </location>
</feature>
<dbReference type="NCBIfam" id="TIGR01179">
    <property type="entry name" value="galE"/>
    <property type="match status" value="1"/>
</dbReference>
<dbReference type="Gene3D" id="3.40.50.720">
    <property type="entry name" value="NAD(P)-binding Rossmann-like Domain"/>
    <property type="match status" value="1"/>
</dbReference>
<dbReference type="GO" id="GO:0016740">
    <property type="term" value="F:transferase activity"/>
    <property type="evidence" value="ECO:0007669"/>
    <property type="project" value="UniProtKB-KW"/>
</dbReference>
<keyword evidence="6" id="KW-0677">Repeat</keyword>
<feature type="domain" description="Carrier" evidence="9">
    <location>
        <begin position="336"/>
        <end position="410"/>
    </location>
</feature>
<dbReference type="SUPFAM" id="SSF56801">
    <property type="entry name" value="Acetyl-CoA synthetase-like"/>
    <property type="match status" value="1"/>
</dbReference>
<keyword evidence="4" id="KW-0597">Phosphoprotein</keyword>
<dbReference type="Gene3D" id="3.40.50.12780">
    <property type="entry name" value="N-terminal domain of ligase-like"/>
    <property type="match status" value="1"/>
</dbReference>
<evidence type="ECO:0000256" key="4">
    <source>
        <dbReference type="ARBA" id="ARBA00022553"/>
    </source>
</evidence>
<organism evidence="10 11">
    <name type="scientific">Mycolicibacterium neoaurum</name>
    <name type="common">Mycobacterium neoaurum</name>
    <dbReference type="NCBI Taxonomy" id="1795"/>
    <lineage>
        <taxon>Bacteria</taxon>
        <taxon>Bacillati</taxon>
        <taxon>Actinomycetota</taxon>
        <taxon>Actinomycetes</taxon>
        <taxon>Mycobacteriales</taxon>
        <taxon>Mycobacteriaceae</taxon>
        <taxon>Mycolicibacterium</taxon>
    </lineage>
</organism>
<evidence type="ECO:0000313" key="11">
    <source>
        <dbReference type="Proteomes" id="UP000028864"/>
    </source>
</evidence>